<comment type="similarity">
    <text evidence="1 2">Belongs to the fructosamine kinase family.</text>
</comment>
<evidence type="ECO:0000256" key="1">
    <source>
        <dbReference type="ARBA" id="ARBA00009460"/>
    </source>
</evidence>
<dbReference type="PANTHER" id="PTHR12149">
    <property type="entry name" value="FRUCTOSAMINE 3 KINASE-RELATED PROTEIN"/>
    <property type="match status" value="1"/>
</dbReference>
<dbReference type="Gene3D" id="3.90.1200.10">
    <property type="match status" value="1"/>
</dbReference>
<dbReference type="InterPro" id="IPR011009">
    <property type="entry name" value="Kinase-like_dom_sf"/>
</dbReference>
<keyword evidence="2" id="KW-0808">Transferase</keyword>
<dbReference type="RefSeq" id="WP_201919382.1">
    <property type="nucleotide sequence ID" value="NZ_JAERQG010000002.1"/>
</dbReference>
<gene>
    <name evidence="3" type="ORF">JKP34_07470</name>
</gene>
<evidence type="ECO:0000256" key="2">
    <source>
        <dbReference type="PIRNR" id="PIRNR006221"/>
    </source>
</evidence>
<keyword evidence="2 3" id="KW-0418">Kinase</keyword>
<dbReference type="Gene3D" id="3.30.200.20">
    <property type="entry name" value="Phosphorylase Kinase, domain 1"/>
    <property type="match status" value="1"/>
</dbReference>
<dbReference type="SUPFAM" id="SSF56112">
    <property type="entry name" value="Protein kinase-like (PK-like)"/>
    <property type="match status" value="1"/>
</dbReference>
<evidence type="ECO:0000313" key="4">
    <source>
        <dbReference type="Proteomes" id="UP000642920"/>
    </source>
</evidence>
<dbReference type="AlphaFoldDB" id="A0A937AF43"/>
<protein>
    <submittedName>
        <fullName evidence="3">Fructosamine kinase family protein</fullName>
    </submittedName>
</protein>
<dbReference type="PANTHER" id="PTHR12149:SF8">
    <property type="entry name" value="PROTEIN-RIBULOSAMINE 3-KINASE"/>
    <property type="match status" value="1"/>
</dbReference>
<dbReference type="Pfam" id="PF03881">
    <property type="entry name" value="Fructosamin_kin"/>
    <property type="match status" value="1"/>
</dbReference>
<name>A0A937AF43_9BACT</name>
<organism evidence="3 4">
    <name type="scientific">Marivirga atlantica</name>
    <dbReference type="NCBI Taxonomy" id="1548457"/>
    <lineage>
        <taxon>Bacteria</taxon>
        <taxon>Pseudomonadati</taxon>
        <taxon>Bacteroidota</taxon>
        <taxon>Cytophagia</taxon>
        <taxon>Cytophagales</taxon>
        <taxon>Marivirgaceae</taxon>
        <taxon>Marivirga</taxon>
    </lineage>
</organism>
<evidence type="ECO:0000313" key="3">
    <source>
        <dbReference type="EMBL" id="MBL0765083.1"/>
    </source>
</evidence>
<dbReference type="Proteomes" id="UP000642920">
    <property type="component" value="Unassembled WGS sequence"/>
</dbReference>
<keyword evidence="4" id="KW-1185">Reference proteome</keyword>
<proteinExistence type="inferred from homology"/>
<comment type="caution">
    <text evidence="3">The sequence shown here is derived from an EMBL/GenBank/DDBJ whole genome shotgun (WGS) entry which is preliminary data.</text>
</comment>
<sequence length="288" mass="33189">MIPETIQIRLQNFFKTSKLSFQSVTGGSINSAFAFEISHRKYFLKFNHHKHYPDIITFEVEGLKAIADTNQINTPKIVLSEIVDDYEILVLPFIANEQVGKAFWEKFGSQLAAMHKESTADAFGWYQDNYLGSLKQHNTQDESWTNFWINQRIKPQLKLAIDSGSLNKNDIALFEKLLKEADNIFPKVRPCLVHGDLWSGNFIANNAFGPTLIDPAIHYSHFETDLAFTYLFGGFDSTFYKSYEESNALEHGFINRKEIYNLYPLLLHLNLFGSAYYTPIKRTISRFS</sequence>
<accession>A0A937AF43</accession>
<dbReference type="PIRSF" id="PIRSF006221">
    <property type="entry name" value="Ketosamine-3-kinase"/>
    <property type="match status" value="1"/>
</dbReference>
<reference evidence="3" key="1">
    <citation type="submission" date="2021-01" db="EMBL/GenBank/DDBJ databases">
        <title>Marivirga sp. nov., isolated from intertidal surface sediments.</title>
        <authorList>
            <person name="Zhang M."/>
        </authorList>
    </citation>
    <scope>NUCLEOTIDE SEQUENCE</scope>
    <source>
        <strain evidence="3">SM1354</strain>
    </source>
</reference>
<dbReference type="InterPro" id="IPR016477">
    <property type="entry name" value="Fructo-/Ketosamine-3-kinase"/>
</dbReference>
<dbReference type="EMBL" id="JAERQG010000002">
    <property type="protein sequence ID" value="MBL0765083.1"/>
    <property type="molecule type" value="Genomic_DNA"/>
</dbReference>
<dbReference type="GO" id="GO:0016301">
    <property type="term" value="F:kinase activity"/>
    <property type="evidence" value="ECO:0007669"/>
    <property type="project" value="UniProtKB-UniRule"/>
</dbReference>